<dbReference type="HOGENOM" id="CLU_1343959_0_0_1"/>
<dbReference type="EMBL" id="KN822093">
    <property type="protein sequence ID" value="KIM57905.1"/>
    <property type="molecule type" value="Genomic_DNA"/>
</dbReference>
<dbReference type="Proteomes" id="UP000053989">
    <property type="component" value="Unassembled WGS sequence"/>
</dbReference>
<protein>
    <submittedName>
        <fullName evidence="1">Uncharacterized protein</fullName>
    </submittedName>
</protein>
<keyword evidence="2" id="KW-1185">Reference proteome</keyword>
<reference evidence="1 2" key="1">
    <citation type="submission" date="2014-04" db="EMBL/GenBank/DDBJ databases">
        <authorList>
            <consortium name="DOE Joint Genome Institute"/>
            <person name="Kuo A."/>
            <person name="Kohler A."/>
            <person name="Nagy L.G."/>
            <person name="Floudas D."/>
            <person name="Copeland A."/>
            <person name="Barry K.W."/>
            <person name="Cichocki N."/>
            <person name="Veneault-Fourrey C."/>
            <person name="LaButti K."/>
            <person name="Lindquist E.A."/>
            <person name="Lipzen A."/>
            <person name="Lundell T."/>
            <person name="Morin E."/>
            <person name="Murat C."/>
            <person name="Sun H."/>
            <person name="Tunlid A."/>
            <person name="Henrissat B."/>
            <person name="Grigoriev I.V."/>
            <person name="Hibbett D.S."/>
            <person name="Martin F."/>
            <person name="Nordberg H.P."/>
            <person name="Cantor M.N."/>
            <person name="Hua S.X."/>
        </authorList>
    </citation>
    <scope>NUCLEOTIDE SEQUENCE [LARGE SCALE GENOMIC DNA]</scope>
    <source>
        <strain evidence="1 2">Foug A</strain>
    </source>
</reference>
<dbReference type="OrthoDB" id="3257444at2759"/>
<dbReference type="AlphaFoldDB" id="A0A0C3DAZ3"/>
<accession>A0A0C3DAZ3</accession>
<evidence type="ECO:0000313" key="2">
    <source>
        <dbReference type="Proteomes" id="UP000053989"/>
    </source>
</evidence>
<gene>
    <name evidence="1" type="ORF">SCLCIDRAFT_28434</name>
</gene>
<proteinExistence type="predicted"/>
<reference evidence="2" key="2">
    <citation type="submission" date="2015-01" db="EMBL/GenBank/DDBJ databases">
        <title>Evolutionary Origins and Diversification of the Mycorrhizal Mutualists.</title>
        <authorList>
            <consortium name="DOE Joint Genome Institute"/>
            <consortium name="Mycorrhizal Genomics Consortium"/>
            <person name="Kohler A."/>
            <person name="Kuo A."/>
            <person name="Nagy L.G."/>
            <person name="Floudas D."/>
            <person name="Copeland A."/>
            <person name="Barry K.W."/>
            <person name="Cichocki N."/>
            <person name="Veneault-Fourrey C."/>
            <person name="LaButti K."/>
            <person name="Lindquist E.A."/>
            <person name="Lipzen A."/>
            <person name="Lundell T."/>
            <person name="Morin E."/>
            <person name="Murat C."/>
            <person name="Riley R."/>
            <person name="Ohm R."/>
            <person name="Sun H."/>
            <person name="Tunlid A."/>
            <person name="Henrissat B."/>
            <person name="Grigoriev I.V."/>
            <person name="Hibbett D.S."/>
            <person name="Martin F."/>
        </authorList>
    </citation>
    <scope>NUCLEOTIDE SEQUENCE [LARGE SCALE GENOMIC DNA]</scope>
    <source>
        <strain evidence="2">Foug A</strain>
    </source>
</reference>
<evidence type="ECO:0000313" key="1">
    <source>
        <dbReference type="EMBL" id="KIM57905.1"/>
    </source>
</evidence>
<sequence>MQFTYRDLERIVLAHAESDISTETELMEFSHQFRPVATWLVRNNKLSKREWDKLFWQGLPRHICHSISLQLQLEDPKKFDHMEHPNFEKVIKAGRIVLANDRFNIDKNDPVTLRLRSVCDFSAPPSDDKSTPSRLYNDEDKYCYTSNACQEVHTKTIRFDESKALIDEVDELSRCISRLDVHDSAYAGCYFFDHANPSISLDIL</sequence>
<dbReference type="InParanoid" id="A0A0C3DAZ3"/>
<name>A0A0C3DAZ3_9AGAM</name>
<organism evidence="1 2">
    <name type="scientific">Scleroderma citrinum Foug A</name>
    <dbReference type="NCBI Taxonomy" id="1036808"/>
    <lineage>
        <taxon>Eukaryota</taxon>
        <taxon>Fungi</taxon>
        <taxon>Dikarya</taxon>
        <taxon>Basidiomycota</taxon>
        <taxon>Agaricomycotina</taxon>
        <taxon>Agaricomycetes</taxon>
        <taxon>Agaricomycetidae</taxon>
        <taxon>Boletales</taxon>
        <taxon>Sclerodermatineae</taxon>
        <taxon>Sclerodermataceae</taxon>
        <taxon>Scleroderma</taxon>
    </lineage>
</organism>